<dbReference type="Proteomes" id="UP000760860">
    <property type="component" value="Unassembled WGS sequence"/>
</dbReference>
<dbReference type="EMBL" id="RCMG01001480">
    <property type="protein sequence ID" value="KAG2826351.1"/>
    <property type="molecule type" value="Genomic_DNA"/>
</dbReference>
<gene>
    <name evidence="7" type="ORF">JG687_00018961</name>
    <name evidence="8" type="ORF">PC110_g21467</name>
    <name evidence="2" type="ORF">PC113_g21788</name>
    <name evidence="3" type="ORF">PC115_g22400</name>
    <name evidence="4" type="ORF">PC117_g24502</name>
    <name evidence="5" type="ORF">PC118_g22201</name>
    <name evidence="6" type="ORF">PC129_g22014</name>
</gene>
<dbReference type="OrthoDB" id="113565at2759"/>
<reference evidence="7" key="3">
    <citation type="submission" date="2021-01" db="EMBL/GenBank/DDBJ databases">
        <title>Phytophthora aleatoria, a newly-described species from Pinus radiata is distinct from Phytophthora cactorum isolates based on comparative genomics.</title>
        <authorList>
            <person name="Mcdougal R."/>
            <person name="Panda P."/>
            <person name="Williams N."/>
            <person name="Studholme D.J."/>
        </authorList>
    </citation>
    <scope>NUCLEOTIDE SEQUENCE</scope>
    <source>
        <strain evidence="7">NZFS 3830</strain>
    </source>
</reference>
<accession>A0A329RFA3</accession>
<name>A0A329RFA3_9STRA</name>
<dbReference type="Proteomes" id="UP000736787">
    <property type="component" value="Unassembled WGS sequence"/>
</dbReference>
<dbReference type="Proteomes" id="UP000697107">
    <property type="component" value="Unassembled WGS sequence"/>
</dbReference>
<proteinExistence type="predicted"/>
<dbReference type="EMBL" id="MJFZ01001432">
    <property type="protein sequence ID" value="RAW22092.1"/>
    <property type="molecule type" value="Genomic_DNA"/>
</dbReference>
<dbReference type="AlphaFoldDB" id="A0A329RFA3"/>
<dbReference type="EMBL" id="RCMV01001913">
    <property type="protein sequence ID" value="KAG3205664.1"/>
    <property type="molecule type" value="Genomic_DNA"/>
</dbReference>
<organism evidence="8 9">
    <name type="scientific">Phytophthora cactorum</name>
    <dbReference type="NCBI Taxonomy" id="29920"/>
    <lineage>
        <taxon>Eukaryota</taxon>
        <taxon>Sar</taxon>
        <taxon>Stramenopiles</taxon>
        <taxon>Oomycota</taxon>
        <taxon>Peronosporomycetes</taxon>
        <taxon>Peronosporales</taxon>
        <taxon>Peronosporaceae</taxon>
        <taxon>Phytophthora</taxon>
    </lineage>
</organism>
<dbReference type="EMBL" id="RCML01001679">
    <property type="protein sequence ID" value="KAG2960997.1"/>
    <property type="molecule type" value="Genomic_DNA"/>
</dbReference>
<keyword evidence="9" id="KW-1185">Reference proteome</keyword>
<dbReference type="Proteomes" id="UP000688947">
    <property type="component" value="Unassembled WGS sequence"/>
</dbReference>
<dbReference type="Proteomes" id="UP000735874">
    <property type="component" value="Unassembled WGS sequence"/>
</dbReference>
<reference evidence="8 9" key="1">
    <citation type="submission" date="2018-01" db="EMBL/GenBank/DDBJ databases">
        <title>Draft genome of the strawberry crown rot pathogen Phytophthora cactorum.</title>
        <authorList>
            <person name="Armitage A.D."/>
            <person name="Lysoe E."/>
            <person name="Nellist C.F."/>
            <person name="Harrison R.J."/>
            <person name="Brurberg M.B."/>
        </authorList>
    </citation>
    <scope>NUCLEOTIDE SEQUENCE [LARGE SCALE GENOMIC DNA]</scope>
    <source>
        <strain evidence="8 9">10300</strain>
    </source>
</reference>
<feature type="region of interest" description="Disordered" evidence="1">
    <location>
        <begin position="175"/>
        <end position="196"/>
    </location>
</feature>
<dbReference type="Proteomes" id="UP000251314">
    <property type="component" value="Unassembled WGS sequence"/>
</dbReference>
<sequence length="244" mass="26948">MALFVAKLRDVEQQFLRVTKVVHLHVTLIESSLKHDHDVVVAESELSSLVDSVERAQNDLQTTTLRFVEIMKLYLQPRGADTDDETETEDEAEDFEIGVDPVEDEDSIIDVKTLETSVASSRELLQDTNTPSCELLRSSEETDDVEAVDIMGTHKGGAVDEDENVEPGVEPRCANATRNTGTSTAASETHSRKMTPNKKGSLTVYLEAANELKSVINRISEDEAGVNIFDRLDALTISKWTNAV</sequence>
<dbReference type="EMBL" id="JAENGZ010002902">
    <property type="protein sequence ID" value="KAG6942606.1"/>
    <property type="molecule type" value="Genomic_DNA"/>
</dbReference>
<dbReference type="EMBL" id="RCMI01001827">
    <property type="protein sequence ID" value="KAG2880836.1"/>
    <property type="molecule type" value="Genomic_DNA"/>
</dbReference>
<dbReference type="VEuPathDB" id="FungiDB:PC110_g21467"/>
<evidence type="ECO:0000313" key="9">
    <source>
        <dbReference type="Proteomes" id="UP000251314"/>
    </source>
</evidence>
<feature type="compositionally biased region" description="Polar residues" evidence="1">
    <location>
        <begin position="176"/>
        <end position="188"/>
    </location>
</feature>
<evidence type="ECO:0000313" key="5">
    <source>
        <dbReference type="EMBL" id="KAG2960997.1"/>
    </source>
</evidence>
<evidence type="ECO:0000256" key="1">
    <source>
        <dbReference type="SAM" id="MobiDB-lite"/>
    </source>
</evidence>
<evidence type="ECO:0000313" key="2">
    <source>
        <dbReference type="EMBL" id="KAG2826351.1"/>
    </source>
</evidence>
<dbReference type="Proteomes" id="UP000774804">
    <property type="component" value="Unassembled WGS sequence"/>
</dbReference>
<dbReference type="EMBL" id="RCMK01001661">
    <property type="protein sequence ID" value="KAG2890257.1"/>
    <property type="molecule type" value="Genomic_DNA"/>
</dbReference>
<evidence type="ECO:0000313" key="3">
    <source>
        <dbReference type="EMBL" id="KAG2880836.1"/>
    </source>
</evidence>
<comment type="caution">
    <text evidence="8">The sequence shown here is derived from an EMBL/GenBank/DDBJ whole genome shotgun (WGS) entry which is preliminary data.</text>
</comment>
<evidence type="ECO:0000313" key="4">
    <source>
        <dbReference type="EMBL" id="KAG2890257.1"/>
    </source>
</evidence>
<evidence type="ECO:0000313" key="7">
    <source>
        <dbReference type="EMBL" id="KAG6942606.1"/>
    </source>
</evidence>
<protein>
    <submittedName>
        <fullName evidence="8">Uncharacterized protein</fullName>
    </submittedName>
</protein>
<reference evidence="2" key="2">
    <citation type="submission" date="2018-10" db="EMBL/GenBank/DDBJ databases">
        <title>Effector identification in a new, highly contiguous assembly of the strawberry crown rot pathogen Phytophthora cactorum.</title>
        <authorList>
            <person name="Armitage A.D."/>
            <person name="Nellist C.F."/>
            <person name="Bates H."/>
            <person name="Vickerstaff R.J."/>
            <person name="Harrison R.J."/>
        </authorList>
    </citation>
    <scope>NUCLEOTIDE SEQUENCE</scope>
    <source>
        <strain evidence="2">15-7</strain>
        <strain evidence="3">4032</strain>
        <strain evidence="4">4040</strain>
        <strain evidence="5">P415</strain>
        <strain evidence="6">P421</strain>
    </source>
</reference>
<evidence type="ECO:0000313" key="8">
    <source>
        <dbReference type="EMBL" id="RAW22092.1"/>
    </source>
</evidence>
<evidence type="ECO:0000313" key="6">
    <source>
        <dbReference type="EMBL" id="KAG3205664.1"/>
    </source>
</evidence>